<gene>
    <name evidence="1" type="ORF">PR048_033127</name>
</gene>
<accession>A0ABQ9G0M6</accession>
<protein>
    <submittedName>
        <fullName evidence="1">Uncharacterized protein</fullName>
    </submittedName>
</protein>
<keyword evidence="2" id="KW-1185">Reference proteome</keyword>
<organism evidence="1 2">
    <name type="scientific">Dryococelus australis</name>
    <dbReference type="NCBI Taxonomy" id="614101"/>
    <lineage>
        <taxon>Eukaryota</taxon>
        <taxon>Metazoa</taxon>
        <taxon>Ecdysozoa</taxon>
        <taxon>Arthropoda</taxon>
        <taxon>Hexapoda</taxon>
        <taxon>Insecta</taxon>
        <taxon>Pterygota</taxon>
        <taxon>Neoptera</taxon>
        <taxon>Polyneoptera</taxon>
        <taxon>Phasmatodea</taxon>
        <taxon>Verophasmatodea</taxon>
        <taxon>Anareolatae</taxon>
        <taxon>Phasmatidae</taxon>
        <taxon>Eurycanthinae</taxon>
        <taxon>Dryococelus</taxon>
    </lineage>
</organism>
<dbReference type="EMBL" id="JARBHB010000017">
    <property type="protein sequence ID" value="KAJ8865607.1"/>
    <property type="molecule type" value="Genomic_DNA"/>
</dbReference>
<evidence type="ECO:0000313" key="1">
    <source>
        <dbReference type="EMBL" id="KAJ8865607.1"/>
    </source>
</evidence>
<sequence length="437" mass="48112">MKVLFASKKNSYCCICDQASSKGESTYTAMEADIIVEGFRNSIDLHHLKYNKLIEFCLATWAAVASPTAGALEAETYKNTIQGSIGRNRTWPFSMEQSWHLYGAPPVGNIFEPPYCGRLSERRASCRGGGKLCAGFTFLHSQSAIQPSPMNWMANFSTDETRGLFPDYCACGRYLSVSGICIALTCVAPCFTPGVVLHLRRQAAQSAHTYCVLKIGAAGKRTIEGGTPHTSVSYCSLVVDCSQRGVHSVYALNALFSSPRKDMTAEAMWWLSSSVGLLPRPSSYMTLEEESSLPELHGITSTWMIPGAGLGYECHGEVGRHMLQFEHHHHVGVWMRQKEGCRHVQRDLRAEPWPVAAQNGVAPRWVGVTTATQRGIERKRDWTFTCCLSARPKFNHCGCDECPGLDQSSSDSGPYENLVNVKAKERVHHSGHPGIIG</sequence>
<name>A0ABQ9G0M6_9NEOP</name>
<dbReference type="Proteomes" id="UP001159363">
    <property type="component" value="Chromosome 16"/>
</dbReference>
<reference evidence="1 2" key="1">
    <citation type="submission" date="2023-02" db="EMBL/GenBank/DDBJ databases">
        <title>LHISI_Scaffold_Assembly.</title>
        <authorList>
            <person name="Stuart O.P."/>
            <person name="Cleave R."/>
            <person name="Magrath M.J.L."/>
            <person name="Mikheyev A.S."/>
        </authorList>
    </citation>
    <scope>NUCLEOTIDE SEQUENCE [LARGE SCALE GENOMIC DNA]</scope>
    <source>
        <strain evidence="1">Daus_M_001</strain>
        <tissue evidence="1">Leg muscle</tissue>
    </source>
</reference>
<proteinExistence type="predicted"/>
<comment type="caution">
    <text evidence="1">The sequence shown here is derived from an EMBL/GenBank/DDBJ whole genome shotgun (WGS) entry which is preliminary data.</text>
</comment>
<evidence type="ECO:0000313" key="2">
    <source>
        <dbReference type="Proteomes" id="UP001159363"/>
    </source>
</evidence>